<evidence type="ECO:0000313" key="2">
    <source>
        <dbReference type="EMBL" id="KRK74877.1"/>
    </source>
</evidence>
<dbReference type="PATRIC" id="fig|1423773.3.peg.2102"/>
<dbReference type="Pfam" id="PF09586">
    <property type="entry name" value="YfhO"/>
    <property type="match status" value="1"/>
</dbReference>
<dbReference type="EMBL" id="AZDT01000042">
    <property type="protein sequence ID" value="KRK74877.1"/>
    <property type="molecule type" value="Genomic_DNA"/>
</dbReference>
<evidence type="ECO:0000313" key="3">
    <source>
        <dbReference type="Proteomes" id="UP000051162"/>
    </source>
</evidence>
<gene>
    <name evidence="2" type="ORF">FD30_GL002049</name>
</gene>
<feature type="transmembrane region" description="Helical" evidence="1">
    <location>
        <begin position="71"/>
        <end position="93"/>
    </location>
</feature>
<dbReference type="Proteomes" id="UP000051162">
    <property type="component" value="Unassembled WGS sequence"/>
</dbReference>
<dbReference type="OrthoDB" id="9815466at2"/>
<feature type="transmembrane region" description="Helical" evidence="1">
    <location>
        <begin position="244"/>
        <end position="268"/>
    </location>
</feature>
<name>A0A0R1JUD1_9LACO</name>
<feature type="transmembrane region" description="Helical" evidence="1">
    <location>
        <begin position="338"/>
        <end position="359"/>
    </location>
</feature>
<dbReference type="InterPro" id="IPR018580">
    <property type="entry name" value="Uncharacterised_YfhO"/>
</dbReference>
<feature type="transmembrane region" description="Helical" evidence="1">
    <location>
        <begin position="202"/>
        <end position="221"/>
    </location>
</feature>
<feature type="transmembrane region" description="Helical" evidence="1">
    <location>
        <begin position="371"/>
        <end position="388"/>
    </location>
</feature>
<proteinExistence type="predicted"/>
<feature type="transmembrane region" description="Helical" evidence="1">
    <location>
        <begin position="167"/>
        <end position="182"/>
    </location>
</feature>
<feature type="transmembrane region" description="Helical" evidence="1">
    <location>
        <begin position="400"/>
        <end position="424"/>
    </location>
</feature>
<dbReference type="PANTHER" id="PTHR38454">
    <property type="entry name" value="INTEGRAL MEMBRANE PROTEIN-RELATED"/>
    <property type="match status" value="1"/>
</dbReference>
<evidence type="ECO:0000256" key="1">
    <source>
        <dbReference type="SAM" id="Phobius"/>
    </source>
</evidence>
<accession>A0A0R1JUD1</accession>
<dbReference type="AlphaFoldDB" id="A0A0R1JUD1"/>
<dbReference type="PANTHER" id="PTHR38454:SF1">
    <property type="entry name" value="INTEGRAL MEMBRANE PROTEIN"/>
    <property type="match status" value="1"/>
</dbReference>
<keyword evidence="3" id="KW-1185">Reference proteome</keyword>
<keyword evidence="1" id="KW-0472">Membrane</keyword>
<organism evidence="2 3">
    <name type="scientific">Levilactobacillus namurensis DSM 19117</name>
    <dbReference type="NCBI Taxonomy" id="1423773"/>
    <lineage>
        <taxon>Bacteria</taxon>
        <taxon>Bacillati</taxon>
        <taxon>Bacillota</taxon>
        <taxon>Bacilli</taxon>
        <taxon>Lactobacillales</taxon>
        <taxon>Lactobacillaceae</taxon>
        <taxon>Levilactobacillus</taxon>
    </lineage>
</organism>
<feature type="transmembrane region" description="Helical" evidence="1">
    <location>
        <begin position="140"/>
        <end position="160"/>
    </location>
</feature>
<feature type="transmembrane region" description="Helical" evidence="1">
    <location>
        <begin position="16"/>
        <end position="36"/>
    </location>
</feature>
<dbReference type="GeneID" id="84782784"/>
<feature type="transmembrane region" description="Helical" evidence="1">
    <location>
        <begin position="100"/>
        <end position="120"/>
    </location>
</feature>
<dbReference type="STRING" id="1423773.FD30_GL002049"/>
<reference evidence="2 3" key="1">
    <citation type="journal article" date="2015" name="Genome Announc.">
        <title>Expanding the biotechnology potential of lactobacilli through comparative genomics of 213 strains and associated genera.</title>
        <authorList>
            <person name="Sun Z."/>
            <person name="Harris H.M."/>
            <person name="McCann A."/>
            <person name="Guo C."/>
            <person name="Argimon S."/>
            <person name="Zhang W."/>
            <person name="Yang X."/>
            <person name="Jeffery I.B."/>
            <person name="Cooney J.C."/>
            <person name="Kagawa T.F."/>
            <person name="Liu W."/>
            <person name="Song Y."/>
            <person name="Salvetti E."/>
            <person name="Wrobel A."/>
            <person name="Rasinkangas P."/>
            <person name="Parkhill J."/>
            <person name="Rea M.C."/>
            <person name="O'Sullivan O."/>
            <person name="Ritari J."/>
            <person name="Douillard F.P."/>
            <person name="Paul Ross R."/>
            <person name="Yang R."/>
            <person name="Briner A.E."/>
            <person name="Felis G.E."/>
            <person name="de Vos W.M."/>
            <person name="Barrangou R."/>
            <person name="Klaenhammer T.R."/>
            <person name="Caufield P.W."/>
            <person name="Cui Y."/>
            <person name="Zhang H."/>
            <person name="O'Toole P.W."/>
        </authorList>
    </citation>
    <scope>NUCLEOTIDE SEQUENCE [LARGE SCALE GENOMIC DNA]</scope>
    <source>
        <strain evidence="2 3">DSM 19117</strain>
    </source>
</reference>
<dbReference type="RefSeq" id="WP_056944367.1">
    <property type="nucleotide sequence ID" value="NZ_AZDT01000042.1"/>
</dbReference>
<sequence length="908" mass="102069">MKQHRDTLAALRVSRWVYGGAFLIPLVILCLAFWHLKLAPFGPKNLLFSDMGAQYVPILEYLRTTILHGQFHLFSLSLGTGSGIVPLLTYYVISPFNLIVLLFPAAHITTALSWIILLKVSTIGLTMAVFLRHAFLKSGWSLLLFSTAFSLCGFVAMYFYDMMWLDALIWLPLVALGLHRLVDQHHFGLYTVSLTATILSNYYMGYMTCLFSVLYFIYLIVEHQPTKTKFRSVLQMHTAAIRQFFIGSLLAGGMTAVVLLPTALGMLLTGKSDVFYQNYLPSPLFGPEVLAQFGPGGSTYVTHLYHAPTLFMGTLMFLLVIVYFVSPRIRAVEKNRTMWLLIVMGLGLFVTLFNTAWHMFQQPAGFPFRNAYFFTFLLLITAYRAWQTHPAQSMNDPQKILALVWGAGLLIVGYLSAHVFPKLYFKAAATLNNTLYLKSQPSFHWMWLSLGLLLLSTMLLFISEWRPLRIGLLGLLLATELGGNYLVANRGIEFGNQAAFEKYYRQDKALLAKVNASQTTSDLHRVEFLHATISKAYDGPYNHYNDPLLFNYSGISSYSSTLVEQARVFQHDLGYFSPNVRRISPQGYTHVTDTLLGVKYRLNAFKDPQITPLSSYAGLGFAVPAKLAKVQLNDQQALYNQEKVLRALGAPQNTLAPTSILNVSTRRATAHDMVNIPGKFRTLKHDGDRYLQTVKLRVNATGLLHGYSPDNNIIYSSLRVNGKKAKPLTNADGLRYVINLGQHQRGTVLTVSYVTNKPTEGYHNQFVSLNQRLYRQFTQQLRQQSLHFRADNQVSRLSGNVQGTPERNLLYLAIPDTPGWSATVNGKPVAITSAMHAQSLIPVVKNYKGMIGVPLQNGQNHVVLRYRTPGLRAGAIISLACLVLFGILWFTGEWLRPLETKHSHRHNA</sequence>
<feature type="transmembrane region" description="Helical" evidence="1">
    <location>
        <begin position="305"/>
        <end position="326"/>
    </location>
</feature>
<comment type="caution">
    <text evidence="2">The sequence shown here is derived from an EMBL/GenBank/DDBJ whole genome shotgun (WGS) entry which is preliminary data.</text>
</comment>
<keyword evidence="1" id="KW-1133">Transmembrane helix</keyword>
<protein>
    <recommendedName>
        <fullName evidence="4">Integral membrane protein</fullName>
    </recommendedName>
</protein>
<evidence type="ECO:0008006" key="4">
    <source>
        <dbReference type="Google" id="ProtNLM"/>
    </source>
</evidence>
<keyword evidence="1" id="KW-0812">Transmembrane</keyword>
<feature type="transmembrane region" description="Helical" evidence="1">
    <location>
        <begin position="873"/>
        <end position="892"/>
    </location>
</feature>
<feature type="transmembrane region" description="Helical" evidence="1">
    <location>
        <begin position="444"/>
        <end position="462"/>
    </location>
</feature>